<reference evidence="3 4" key="1">
    <citation type="submission" date="2019-01" db="EMBL/GenBank/DDBJ databases">
        <authorList>
            <consortium name="Pathogen Informatics"/>
        </authorList>
    </citation>
    <scope>NUCLEOTIDE SEQUENCE [LARGE SCALE GENOMIC DNA]</scope>
    <source>
        <strain evidence="3 4">NCTC10186</strain>
        <plasmid evidence="4">2</plasmid>
    </source>
</reference>
<geneLocation type="plasmid" evidence="3 4">
    <name>2</name>
</geneLocation>
<dbReference type="AlphaFoldDB" id="A0A449B0L6"/>
<accession>A0A449B0L6</accession>
<proteinExistence type="predicted"/>
<organism evidence="3 4">
    <name type="scientific">Mycoplasmopsis gallopavonis</name>
    <dbReference type="NCBI Taxonomy" id="76629"/>
    <lineage>
        <taxon>Bacteria</taxon>
        <taxon>Bacillati</taxon>
        <taxon>Mycoplasmatota</taxon>
        <taxon>Mycoplasmoidales</taxon>
        <taxon>Metamycoplasmataceae</taxon>
        <taxon>Mycoplasmopsis</taxon>
    </lineage>
</organism>
<keyword evidence="1" id="KW-0175">Coiled coil</keyword>
<feature type="signal peptide" evidence="2">
    <location>
        <begin position="1"/>
        <end position="18"/>
    </location>
</feature>
<dbReference type="KEGG" id="mgal:NCTC10186_00792"/>
<dbReference type="Proteomes" id="UP000289862">
    <property type="component" value="Plasmid 2"/>
</dbReference>
<protein>
    <recommendedName>
        <fullName evidence="5">Lipoprotein</fullName>
    </recommendedName>
</protein>
<name>A0A449B0L6_9BACT</name>
<evidence type="ECO:0000256" key="1">
    <source>
        <dbReference type="SAM" id="Coils"/>
    </source>
</evidence>
<feature type="coiled-coil region" evidence="1">
    <location>
        <begin position="617"/>
        <end position="665"/>
    </location>
</feature>
<evidence type="ECO:0000256" key="2">
    <source>
        <dbReference type="SAM" id="SignalP"/>
    </source>
</evidence>
<feature type="chain" id="PRO_5019057318" description="Lipoprotein" evidence="2">
    <location>
        <begin position="19"/>
        <end position="848"/>
    </location>
</feature>
<keyword evidence="2" id="KW-0732">Signal</keyword>
<dbReference type="PROSITE" id="PS51257">
    <property type="entry name" value="PROKAR_LIPOPROTEIN"/>
    <property type="match status" value="1"/>
</dbReference>
<dbReference type="EMBL" id="LR215032">
    <property type="protein sequence ID" value="VEU73284.1"/>
    <property type="molecule type" value="Genomic_DNA"/>
</dbReference>
<keyword evidence="4" id="KW-1185">Reference proteome</keyword>
<evidence type="ECO:0000313" key="4">
    <source>
        <dbReference type="Proteomes" id="UP000289862"/>
    </source>
</evidence>
<sequence length="848" mass="97489">MRKMKKFTLLFSSALVSAALPFSLVSCLRSEDKTVQYAQEYFSNNPYQRRPKLTKTNSNYHISNLIKFENDLYNSNILTYTLSTFNFNLKGDHLVNNDHLKRGSSGLFTNSNQTINKIVVPQVKLNEQKIEEIARVTQNPIWKDPARSDLILTTVKINQDLSNYFTYTPEFLGYKNLKQVVDGIKNSANWEAFSANFGTNDVKLVRDLHEAYDYIKAAANQEGLIKSYNPSDYESYFDLTKSAAAWGSYELGVVKIKDLLINIFQNLQAPKVSFKNIQINNFDIEKKWNATPINIYNNLKKLVKFTYWDLSNSNQVITYQKVYDVVANYLNNTPFGWYFKQNDVFENGQFVRNNLIIEDTTTKSFTFNFNYNRPYNGIPTKEFQLAEQKVLAALKLNSLNMALVDQSPTLALQAVFDFYSQYEYKINPDSQNGITSGFGPTYLLVSQNPVFTLSSKSDEFRLFDNPILPKLTLNEWMSNSDPASGNIRVHYQTFLIETLDLVLQAQRILDYDKIQDPEFSQELNSYYSTLTSTGINVENSANRQLLWEIRENLNRKIKQFANIDESFDYQIEEAYVEALSSEFLAHSVKFVENFPDLIYLSSYANFKFNVRDKRKKLTDAQVKLSENEAKLKNLQLSNQANEKEIQSLQTQIERNRRTVEKNQREYSNAYFWARAYEVLLNKLRPAANAYRAELLKYLSGSIDQNAFDLAEQKYHQAVEDFKAAKALTKESLGNPNLSDQDLESYKASMSTLIAADLARANGLILVHSNSSSASYEAGVELFTKTLFGLGVSKIGSVKVIKNDKPYYFLVFENEKGEQKYLDVLKLFKDTSNPDKAIDKTFKLLDQLP</sequence>
<keyword evidence="3" id="KW-0614">Plasmid</keyword>
<gene>
    <name evidence="3" type="ORF">NCTC10186_00792</name>
</gene>
<evidence type="ECO:0008006" key="5">
    <source>
        <dbReference type="Google" id="ProtNLM"/>
    </source>
</evidence>
<evidence type="ECO:0000313" key="3">
    <source>
        <dbReference type="EMBL" id="VEU73284.1"/>
    </source>
</evidence>